<accession>A0A1L9VFX5</accession>
<dbReference type="Gene3D" id="1.10.510.10">
    <property type="entry name" value="Transferase(Phosphotransferase) domain 1"/>
    <property type="match status" value="3"/>
</dbReference>
<dbReference type="RefSeq" id="XP_022399501.1">
    <property type="nucleotide sequence ID" value="XM_022549167.1"/>
</dbReference>
<dbReference type="GO" id="GO:0005634">
    <property type="term" value="C:nucleus"/>
    <property type="evidence" value="ECO:0007669"/>
    <property type="project" value="TreeGrafter"/>
</dbReference>
<reference evidence="11" key="1">
    <citation type="journal article" date="2017" name="Genome Biol.">
        <title>Comparative genomics reveals high biological diversity and specific adaptations in the industrially and medically important fungal genus Aspergillus.</title>
        <authorList>
            <person name="de Vries R.P."/>
            <person name="Riley R."/>
            <person name="Wiebenga A."/>
            <person name="Aguilar-Osorio G."/>
            <person name="Amillis S."/>
            <person name="Uchima C.A."/>
            <person name="Anderluh G."/>
            <person name="Asadollahi M."/>
            <person name="Askin M."/>
            <person name="Barry K."/>
            <person name="Battaglia E."/>
            <person name="Bayram O."/>
            <person name="Benocci T."/>
            <person name="Braus-Stromeyer S.A."/>
            <person name="Caldana C."/>
            <person name="Canovas D."/>
            <person name="Cerqueira G.C."/>
            <person name="Chen F."/>
            <person name="Chen W."/>
            <person name="Choi C."/>
            <person name="Clum A."/>
            <person name="Dos Santos R.A."/>
            <person name="Damasio A.R."/>
            <person name="Diallinas G."/>
            <person name="Emri T."/>
            <person name="Fekete E."/>
            <person name="Flipphi M."/>
            <person name="Freyberg S."/>
            <person name="Gallo A."/>
            <person name="Gournas C."/>
            <person name="Habgood R."/>
            <person name="Hainaut M."/>
            <person name="Harispe M.L."/>
            <person name="Henrissat B."/>
            <person name="Hilden K.S."/>
            <person name="Hope R."/>
            <person name="Hossain A."/>
            <person name="Karabika E."/>
            <person name="Karaffa L."/>
            <person name="Karanyi Z."/>
            <person name="Krasevec N."/>
            <person name="Kuo A."/>
            <person name="Kusch H."/>
            <person name="LaButti K."/>
            <person name="Lagendijk E.L."/>
            <person name="Lapidus A."/>
            <person name="Levasseur A."/>
            <person name="Lindquist E."/>
            <person name="Lipzen A."/>
            <person name="Logrieco A.F."/>
            <person name="MacCabe A."/>
            <person name="Maekelae M.R."/>
            <person name="Malavazi I."/>
            <person name="Melin P."/>
            <person name="Meyer V."/>
            <person name="Mielnichuk N."/>
            <person name="Miskei M."/>
            <person name="Molnar A.P."/>
            <person name="Mule G."/>
            <person name="Ngan C.Y."/>
            <person name="Orejas M."/>
            <person name="Orosz E."/>
            <person name="Ouedraogo J.P."/>
            <person name="Overkamp K.M."/>
            <person name="Park H.-S."/>
            <person name="Perrone G."/>
            <person name="Piumi F."/>
            <person name="Punt P.J."/>
            <person name="Ram A.F."/>
            <person name="Ramon A."/>
            <person name="Rauscher S."/>
            <person name="Record E."/>
            <person name="Riano-Pachon D.M."/>
            <person name="Robert V."/>
            <person name="Roehrig J."/>
            <person name="Ruller R."/>
            <person name="Salamov A."/>
            <person name="Salih N.S."/>
            <person name="Samson R.A."/>
            <person name="Sandor E."/>
            <person name="Sanguinetti M."/>
            <person name="Schuetze T."/>
            <person name="Sepcic K."/>
            <person name="Shelest E."/>
            <person name="Sherlock G."/>
            <person name="Sophianopoulou V."/>
            <person name="Squina F.M."/>
            <person name="Sun H."/>
            <person name="Susca A."/>
            <person name="Todd R.B."/>
            <person name="Tsang A."/>
            <person name="Unkles S.E."/>
            <person name="van de Wiele N."/>
            <person name="van Rossen-Uffink D."/>
            <person name="Oliveira J.V."/>
            <person name="Vesth T.C."/>
            <person name="Visser J."/>
            <person name="Yu J.-H."/>
            <person name="Zhou M."/>
            <person name="Andersen M.R."/>
            <person name="Archer D.B."/>
            <person name="Baker S.E."/>
            <person name="Benoit I."/>
            <person name="Brakhage A.A."/>
            <person name="Braus G.H."/>
            <person name="Fischer R."/>
            <person name="Frisvad J.C."/>
            <person name="Goldman G.H."/>
            <person name="Houbraken J."/>
            <person name="Oakley B."/>
            <person name="Pocsi I."/>
            <person name="Scazzocchio C."/>
            <person name="Seiboth B."/>
            <person name="vanKuyk P.A."/>
            <person name="Wortman J."/>
            <person name="Dyer P.S."/>
            <person name="Grigoriev I.V."/>
        </authorList>
    </citation>
    <scope>NUCLEOTIDE SEQUENCE [LARGE SCALE GENOMIC DNA]</scope>
    <source>
        <strain evidence="11">CBS 516.65</strain>
    </source>
</reference>
<evidence type="ECO:0000313" key="10">
    <source>
        <dbReference type="EMBL" id="OJJ82803.1"/>
    </source>
</evidence>
<keyword evidence="11" id="KW-1185">Reference proteome</keyword>
<evidence type="ECO:0000256" key="7">
    <source>
        <dbReference type="ARBA" id="ARBA00047899"/>
    </source>
</evidence>
<gene>
    <name evidence="10" type="ORF">ASPGLDRAFT_67670</name>
</gene>
<keyword evidence="3" id="KW-0808">Transferase</keyword>
<dbReference type="Gene3D" id="3.30.200.20">
    <property type="entry name" value="Phosphorylase Kinase, domain 1"/>
    <property type="match status" value="1"/>
</dbReference>
<dbReference type="GO" id="GO:0005737">
    <property type="term" value="C:cytoplasm"/>
    <property type="evidence" value="ECO:0007669"/>
    <property type="project" value="TreeGrafter"/>
</dbReference>
<keyword evidence="5" id="KW-0418">Kinase</keyword>
<keyword evidence="4" id="KW-0547">Nucleotide-binding</keyword>
<proteinExistence type="predicted"/>
<dbReference type="GO" id="GO:0004674">
    <property type="term" value="F:protein serine/threonine kinase activity"/>
    <property type="evidence" value="ECO:0007669"/>
    <property type="project" value="UniProtKB-KW"/>
</dbReference>
<dbReference type="OrthoDB" id="5979581at2759"/>
<dbReference type="InterPro" id="IPR051334">
    <property type="entry name" value="SRPK"/>
</dbReference>
<evidence type="ECO:0000259" key="9">
    <source>
        <dbReference type="PROSITE" id="PS50011"/>
    </source>
</evidence>
<dbReference type="GeneID" id="34465427"/>
<dbReference type="PANTHER" id="PTHR47634:SF9">
    <property type="entry name" value="PROTEIN KINASE DOMAIN-CONTAINING PROTEIN-RELATED"/>
    <property type="match status" value="1"/>
</dbReference>
<dbReference type="SUPFAM" id="SSF56112">
    <property type="entry name" value="Protein kinase-like (PK-like)"/>
    <property type="match status" value="1"/>
</dbReference>
<dbReference type="GO" id="GO:0005524">
    <property type="term" value="F:ATP binding"/>
    <property type="evidence" value="ECO:0007669"/>
    <property type="project" value="UniProtKB-KW"/>
</dbReference>
<dbReference type="GO" id="GO:0000245">
    <property type="term" value="P:spliceosomal complex assembly"/>
    <property type="evidence" value="ECO:0007669"/>
    <property type="project" value="TreeGrafter"/>
</dbReference>
<evidence type="ECO:0000256" key="8">
    <source>
        <dbReference type="ARBA" id="ARBA00048679"/>
    </source>
</evidence>
<evidence type="ECO:0000256" key="2">
    <source>
        <dbReference type="ARBA" id="ARBA00022527"/>
    </source>
</evidence>
<evidence type="ECO:0000256" key="4">
    <source>
        <dbReference type="ARBA" id="ARBA00022741"/>
    </source>
</evidence>
<dbReference type="VEuPathDB" id="FungiDB:ASPGLDRAFT_67670"/>
<dbReference type="STRING" id="1160497.A0A1L9VFX5"/>
<evidence type="ECO:0000256" key="1">
    <source>
        <dbReference type="ARBA" id="ARBA00012513"/>
    </source>
</evidence>
<dbReference type="GO" id="GO:0050684">
    <property type="term" value="P:regulation of mRNA processing"/>
    <property type="evidence" value="ECO:0007669"/>
    <property type="project" value="TreeGrafter"/>
</dbReference>
<evidence type="ECO:0000256" key="3">
    <source>
        <dbReference type="ARBA" id="ARBA00022679"/>
    </source>
</evidence>
<protein>
    <recommendedName>
        <fullName evidence="1">non-specific serine/threonine protein kinase</fullName>
        <ecNumber evidence="1">2.7.11.1</ecNumber>
    </recommendedName>
</protein>
<evidence type="ECO:0000313" key="11">
    <source>
        <dbReference type="Proteomes" id="UP000184300"/>
    </source>
</evidence>
<name>A0A1L9VFX5_ASPGL</name>
<dbReference type="PANTHER" id="PTHR47634">
    <property type="entry name" value="PROTEIN KINASE DOMAIN-CONTAINING PROTEIN-RELATED"/>
    <property type="match status" value="1"/>
</dbReference>
<comment type="catalytic activity">
    <reaction evidence="7">
        <text>L-threonyl-[protein] + ATP = O-phospho-L-threonyl-[protein] + ADP + H(+)</text>
        <dbReference type="Rhea" id="RHEA:46608"/>
        <dbReference type="Rhea" id="RHEA-COMP:11060"/>
        <dbReference type="Rhea" id="RHEA-COMP:11605"/>
        <dbReference type="ChEBI" id="CHEBI:15378"/>
        <dbReference type="ChEBI" id="CHEBI:30013"/>
        <dbReference type="ChEBI" id="CHEBI:30616"/>
        <dbReference type="ChEBI" id="CHEBI:61977"/>
        <dbReference type="ChEBI" id="CHEBI:456216"/>
        <dbReference type="EC" id="2.7.11.1"/>
    </reaction>
</comment>
<dbReference type="PROSITE" id="PS50011">
    <property type="entry name" value="PROTEIN_KINASE_DOM"/>
    <property type="match status" value="1"/>
</dbReference>
<evidence type="ECO:0000256" key="6">
    <source>
        <dbReference type="ARBA" id="ARBA00022840"/>
    </source>
</evidence>
<dbReference type="InterPro" id="IPR000719">
    <property type="entry name" value="Prot_kinase_dom"/>
</dbReference>
<dbReference type="EMBL" id="KV878901">
    <property type="protein sequence ID" value="OJJ82803.1"/>
    <property type="molecule type" value="Genomic_DNA"/>
</dbReference>
<organism evidence="10 11">
    <name type="scientific">Aspergillus glaucus CBS 516.65</name>
    <dbReference type="NCBI Taxonomy" id="1160497"/>
    <lineage>
        <taxon>Eukaryota</taxon>
        <taxon>Fungi</taxon>
        <taxon>Dikarya</taxon>
        <taxon>Ascomycota</taxon>
        <taxon>Pezizomycotina</taxon>
        <taxon>Eurotiomycetes</taxon>
        <taxon>Eurotiomycetidae</taxon>
        <taxon>Eurotiales</taxon>
        <taxon>Aspergillaceae</taxon>
        <taxon>Aspergillus</taxon>
        <taxon>Aspergillus subgen. Aspergillus</taxon>
    </lineage>
</organism>
<keyword evidence="6" id="KW-0067">ATP-binding</keyword>
<sequence length="348" mass="39545">MSPPLRVKPVRLPTSNSSIPQHELVDEELWSIYDYKRYYPAKPGEILDGHYQLLVKVGWGKHSTVKLARDVTRYNWQSERTVALRINNTKSPGFVNRERDIENHIARRNLSHPAHGVIQTWIESFKDGWPRGEPFMLGIRTDAGTALDLPETLGVLSDFIKEHTTEISMQYKTDPITGRTIYSCHDDLGPLNAKELGSMTTKIVDFGQATWLESGNPKLEAIGLHPIQPDHCCAPEVILGCGWDVSADIWNFGVLYQWPTAIPNGAGKLCTNAQDFYGRPFFNEKSQFLYEDLIPTRTLESAVPSSLEEEKERLVFLSFVSGMLTWLLEERKKPHELVKQPFLGFGQH</sequence>
<dbReference type="AlphaFoldDB" id="A0A1L9VFX5"/>
<dbReference type="InterPro" id="IPR011009">
    <property type="entry name" value="Kinase-like_dom_sf"/>
</dbReference>
<dbReference type="Proteomes" id="UP000184300">
    <property type="component" value="Unassembled WGS sequence"/>
</dbReference>
<evidence type="ECO:0000256" key="5">
    <source>
        <dbReference type="ARBA" id="ARBA00022777"/>
    </source>
</evidence>
<dbReference type="SMART" id="SM00220">
    <property type="entry name" value="S_TKc"/>
    <property type="match status" value="1"/>
</dbReference>
<dbReference type="EC" id="2.7.11.1" evidence="1"/>
<feature type="domain" description="Protein kinase" evidence="9">
    <location>
        <begin position="51"/>
        <end position="343"/>
    </location>
</feature>
<comment type="catalytic activity">
    <reaction evidence="8">
        <text>L-seryl-[protein] + ATP = O-phospho-L-seryl-[protein] + ADP + H(+)</text>
        <dbReference type="Rhea" id="RHEA:17989"/>
        <dbReference type="Rhea" id="RHEA-COMP:9863"/>
        <dbReference type="Rhea" id="RHEA-COMP:11604"/>
        <dbReference type="ChEBI" id="CHEBI:15378"/>
        <dbReference type="ChEBI" id="CHEBI:29999"/>
        <dbReference type="ChEBI" id="CHEBI:30616"/>
        <dbReference type="ChEBI" id="CHEBI:83421"/>
        <dbReference type="ChEBI" id="CHEBI:456216"/>
        <dbReference type="EC" id="2.7.11.1"/>
    </reaction>
</comment>
<keyword evidence="2" id="KW-0723">Serine/threonine-protein kinase</keyword>